<dbReference type="InterPro" id="IPR004089">
    <property type="entry name" value="MCPsignal_dom"/>
</dbReference>
<dbReference type="GO" id="GO:0005886">
    <property type="term" value="C:plasma membrane"/>
    <property type="evidence" value="ECO:0007669"/>
    <property type="project" value="UniProtKB-SubCell"/>
</dbReference>
<dbReference type="Pfam" id="PF02743">
    <property type="entry name" value="dCache_1"/>
    <property type="match status" value="1"/>
</dbReference>
<reference evidence="11 12" key="1">
    <citation type="submission" date="2020-02" db="EMBL/GenBank/DDBJ databases">
        <authorList>
            <person name="Gao J."/>
            <person name="Sun J."/>
        </authorList>
    </citation>
    <scope>NUCLEOTIDE SEQUENCE [LARGE SCALE GENOMIC DNA]</scope>
    <source>
        <strain evidence="11 12">7124</strain>
    </source>
</reference>
<evidence type="ECO:0000256" key="7">
    <source>
        <dbReference type="ARBA" id="ARBA00023224"/>
    </source>
</evidence>
<evidence type="ECO:0000256" key="2">
    <source>
        <dbReference type="ARBA" id="ARBA00022475"/>
    </source>
</evidence>
<dbReference type="PANTHER" id="PTHR32089:SF112">
    <property type="entry name" value="LYSOZYME-LIKE PROTEIN-RELATED"/>
    <property type="match status" value="1"/>
</dbReference>
<accession>A0A6M1PWN9</accession>
<keyword evidence="5 9" id="KW-1133">Transmembrane helix</keyword>
<dbReference type="Gene3D" id="1.10.287.950">
    <property type="entry name" value="Methyl-accepting chemotaxis protein"/>
    <property type="match status" value="1"/>
</dbReference>
<dbReference type="SMART" id="SM00283">
    <property type="entry name" value="MA"/>
    <property type="match status" value="1"/>
</dbReference>
<proteinExistence type="predicted"/>
<dbReference type="PROSITE" id="PS50111">
    <property type="entry name" value="CHEMOTAXIS_TRANSDUC_2"/>
    <property type="match status" value="1"/>
</dbReference>
<keyword evidence="12" id="KW-1185">Reference proteome</keyword>
<name>A0A6M1PWN9_9BACL</name>
<dbReference type="Gene3D" id="3.30.450.20">
    <property type="entry name" value="PAS domain"/>
    <property type="match status" value="1"/>
</dbReference>
<gene>
    <name evidence="11" type="ORF">G5B47_19365</name>
</gene>
<dbReference type="SUPFAM" id="SSF58104">
    <property type="entry name" value="Methyl-accepting chemotaxis protein (MCP) signaling domain"/>
    <property type="match status" value="1"/>
</dbReference>
<evidence type="ECO:0000256" key="9">
    <source>
        <dbReference type="SAM" id="Phobius"/>
    </source>
</evidence>
<dbReference type="SUPFAM" id="SSF103190">
    <property type="entry name" value="Sensory domain-like"/>
    <property type="match status" value="1"/>
</dbReference>
<sequence>MKIRSKLSLMVLAVTLLSTALMGYFSYSKSAGSLGSMSDNSMLELNKSRGETINTMVQKEQNSMAVFAGEAGVTELLAGVRNGAPGDSALHAEVNARLKQLVKDAGNLEHMFVVGTDGVIIADSDPALVGKNISDRTYVKQVLQTGEPVISETLKSKSTGAFVLAIAQPVKAGSETVGLAASAVYADSLTTYLGAAKAVNGSSSYAYLVDDQGTMLYHPTKEKIGQPVENEGIKAIVARVQKGERPADGIIDYDYLGKAKKAAYTVLPGTKWTLVLAGDVGEIMQPVRQMTVFIIILGLISLAVTLLIGVFVSQKITAPIIKLTELINKTAELDLKYDNEYEYLQNNKDETGTIAKAMFRTRGVLRDMAGSLKGISGQVLTNAEMLERVAVEVRENAHDNGATTEELSAGMEETAASTQEMTAAIQEIDSNVGAISEKAKEGGRVSEGITSRALSLRKDAVESAEHAQNIYNSVRAKMEQAIEESGTITQINDLAKTIMDITSQTNLLALNAAIEAARAGEAGKGFAVVAGEIRKLAEKSSVTASGIQDIVKGVHHSVGQMKDSSEDLLSFIDRNVLTDYEKLKEVGEQYNQDAELINHLMSDFETSAGHLSETVSAITIAVNEVAATISESAAGVQDIAEKTSEIVEKTFKEAEMADENTQSAKELQQLVEKFKI</sequence>
<keyword evidence="6 9" id="KW-0472">Membrane</keyword>
<dbReference type="InterPro" id="IPR033479">
    <property type="entry name" value="dCache_1"/>
</dbReference>
<evidence type="ECO:0000256" key="6">
    <source>
        <dbReference type="ARBA" id="ARBA00023136"/>
    </source>
</evidence>
<keyword evidence="7 8" id="KW-0807">Transducer</keyword>
<dbReference type="Pfam" id="PF00015">
    <property type="entry name" value="MCPsignal"/>
    <property type="match status" value="1"/>
</dbReference>
<protein>
    <submittedName>
        <fullName evidence="11">Methyl-accepting chemotaxis protein</fullName>
    </submittedName>
</protein>
<organism evidence="11 12">
    <name type="scientific">Paenibacillus apii</name>
    <dbReference type="NCBI Taxonomy" id="1850370"/>
    <lineage>
        <taxon>Bacteria</taxon>
        <taxon>Bacillati</taxon>
        <taxon>Bacillota</taxon>
        <taxon>Bacilli</taxon>
        <taxon>Bacillales</taxon>
        <taxon>Paenibacillaceae</taxon>
        <taxon>Paenibacillus</taxon>
    </lineage>
</organism>
<keyword evidence="3" id="KW-0145">Chemotaxis</keyword>
<dbReference type="Proteomes" id="UP000480151">
    <property type="component" value="Unassembled WGS sequence"/>
</dbReference>
<dbReference type="AlphaFoldDB" id="A0A6M1PWN9"/>
<evidence type="ECO:0000256" key="8">
    <source>
        <dbReference type="PROSITE-ProRule" id="PRU00284"/>
    </source>
</evidence>
<evidence type="ECO:0000259" key="10">
    <source>
        <dbReference type="PROSITE" id="PS50111"/>
    </source>
</evidence>
<dbReference type="CDD" id="cd12914">
    <property type="entry name" value="PDC1_DGC_like"/>
    <property type="match status" value="1"/>
</dbReference>
<dbReference type="PANTHER" id="PTHR32089">
    <property type="entry name" value="METHYL-ACCEPTING CHEMOTAXIS PROTEIN MCPB"/>
    <property type="match status" value="1"/>
</dbReference>
<keyword evidence="2" id="KW-1003">Cell membrane</keyword>
<dbReference type="RefSeq" id="WP_165101599.1">
    <property type="nucleotide sequence ID" value="NZ_JAAKGU010000010.1"/>
</dbReference>
<feature type="domain" description="Methyl-accepting transducer" evidence="10">
    <location>
        <begin position="382"/>
        <end position="640"/>
    </location>
</feature>
<dbReference type="CDD" id="cd12912">
    <property type="entry name" value="PDC2_MCP_like"/>
    <property type="match status" value="1"/>
</dbReference>
<keyword evidence="4 9" id="KW-0812">Transmembrane</keyword>
<comment type="subcellular location">
    <subcellularLocation>
        <location evidence="1">Cell membrane</location>
        <topology evidence="1">Multi-pass membrane protein</topology>
    </subcellularLocation>
</comment>
<evidence type="ECO:0000256" key="5">
    <source>
        <dbReference type="ARBA" id="ARBA00022989"/>
    </source>
</evidence>
<dbReference type="GO" id="GO:0006935">
    <property type="term" value="P:chemotaxis"/>
    <property type="evidence" value="ECO:0007669"/>
    <property type="project" value="UniProtKB-KW"/>
</dbReference>
<feature type="transmembrane region" description="Helical" evidence="9">
    <location>
        <begin position="290"/>
        <end position="312"/>
    </location>
</feature>
<dbReference type="EMBL" id="JAAKGU010000010">
    <property type="protein sequence ID" value="NGM84571.1"/>
    <property type="molecule type" value="Genomic_DNA"/>
</dbReference>
<dbReference type="InterPro" id="IPR029151">
    <property type="entry name" value="Sensor-like_sf"/>
</dbReference>
<dbReference type="GO" id="GO:0007165">
    <property type="term" value="P:signal transduction"/>
    <property type="evidence" value="ECO:0007669"/>
    <property type="project" value="UniProtKB-KW"/>
</dbReference>
<evidence type="ECO:0000256" key="4">
    <source>
        <dbReference type="ARBA" id="ARBA00022692"/>
    </source>
</evidence>
<evidence type="ECO:0000256" key="1">
    <source>
        <dbReference type="ARBA" id="ARBA00004651"/>
    </source>
</evidence>
<evidence type="ECO:0000313" key="11">
    <source>
        <dbReference type="EMBL" id="NGM84571.1"/>
    </source>
</evidence>
<evidence type="ECO:0000256" key="3">
    <source>
        <dbReference type="ARBA" id="ARBA00022500"/>
    </source>
</evidence>
<evidence type="ECO:0000313" key="12">
    <source>
        <dbReference type="Proteomes" id="UP000480151"/>
    </source>
</evidence>
<comment type="caution">
    <text evidence="11">The sequence shown here is derived from an EMBL/GenBank/DDBJ whole genome shotgun (WGS) entry which is preliminary data.</text>
</comment>